<protein>
    <submittedName>
        <fullName evidence="1">Uncharacterized protein</fullName>
    </submittedName>
</protein>
<evidence type="ECO:0000313" key="1">
    <source>
        <dbReference type="EMBL" id="KUR72695.1"/>
    </source>
</evidence>
<dbReference type="AlphaFoldDB" id="A0A124JVV8"/>
<sequence length="321" mass="34843">MDNYATWSKTKGTLSALAWNQAAKEAVSDGSVFDDYTNNAPDTLFWRYVAKNNGVTDLLEWKIESEGKGINYLTETEFLLLWQVNAEFAPQGSWKLPFIGAEYGTSGVPCFRVKLTAKPEGSKSGVTVTLDRPALICSGTAKGSIAPVEPEKVEGEDKEPKYLPLGLNGFGLGVTASYSGGQLVITFEQVNSLGDLARVARLMGCPAPTACWRNTAQLVSLVREEPDRNGNMRWDEYHGYNCVAAYQEVPSGSPTGGTSDHFIYNYNSNRTVKLTRDSGAFLHVDPPSPADGSAPSFATPVDQIVWKDHLAYCESGGFMPG</sequence>
<keyword evidence="2" id="KW-1185">Reference proteome</keyword>
<gene>
    <name evidence="1" type="ORF">AQZ52_05540</name>
</gene>
<reference evidence="1 2" key="1">
    <citation type="submission" date="2015-10" db="EMBL/GenBank/DDBJ databases">
        <title>Draft genome sequence of Novosphingobium fuchskuhlense DSM 25065 isolated from a surface water sample of the southwest basin of Lake Grosse Fuchskuhle.</title>
        <authorList>
            <person name="Ruckert C."/>
            <person name="Winkler A."/>
            <person name="Glaeser J."/>
            <person name="Grossart H.-P."/>
            <person name="Kalinowski J."/>
            <person name="Glaeser S."/>
        </authorList>
    </citation>
    <scope>NUCLEOTIDE SEQUENCE [LARGE SCALE GENOMIC DNA]</scope>
    <source>
        <strain evidence="1 2">FNE08-7</strain>
    </source>
</reference>
<accession>A0A124JVV8</accession>
<name>A0A124JVV8_9SPHN</name>
<evidence type="ECO:0000313" key="2">
    <source>
        <dbReference type="Proteomes" id="UP000058012"/>
    </source>
</evidence>
<dbReference type="EMBL" id="LLZS01000003">
    <property type="protein sequence ID" value="KUR72695.1"/>
    <property type="molecule type" value="Genomic_DNA"/>
</dbReference>
<proteinExistence type="predicted"/>
<dbReference type="Proteomes" id="UP000058012">
    <property type="component" value="Unassembled WGS sequence"/>
</dbReference>
<comment type="caution">
    <text evidence="1">The sequence shown here is derived from an EMBL/GenBank/DDBJ whole genome shotgun (WGS) entry which is preliminary data.</text>
</comment>
<organism evidence="1 2">
    <name type="scientific">Novosphingobium fuchskuhlense</name>
    <dbReference type="NCBI Taxonomy" id="1117702"/>
    <lineage>
        <taxon>Bacteria</taxon>
        <taxon>Pseudomonadati</taxon>
        <taxon>Pseudomonadota</taxon>
        <taxon>Alphaproteobacteria</taxon>
        <taxon>Sphingomonadales</taxon>
        <taxon>Sphingomonadaceae</taxon>
        <taxon>Novosphingobium</taxon>
    </lineage>
</organism>